<evidence type="ECO:0000313" key="1">
    <source>
        <dbReference type="EMBL" id="KAJ1089530.1"/>
    </source>
</evidence>
<proteinExistence type="predicted"/>
<reference evidence="1" key="1">
    <citation type="journal article" date="2022" name="bioRxiv">
        <title>Sequencing and chromosome-scale assembly of the giantPleurodeles waltlgenome.</title>
        <authorList>
            <person name="Brown T."/>
            <person name="Elewa A."/>
            <person name="Iarovenko S."/>
            <person name="Subramanian E."/>
            <person name="Araus A.J."/>
            <person name="Petzold A."/>
            <person name="Susuki M."/>
            <person name="Suzuki K.-i.T."/>
            <person name="Hayashi T."/>
            <person name="Toyoda A."/>
            <person name="Oliveira C."/>
            <person name="Osipova E."/>
            <person name="Leigh N.D."/>
            <person name="Simon A."/>
            <person name="Yun M.H."/>
        </authorList>
    </citation>
    <scope>NUCLEOTIDE SEQUENCE</scope>
    <source>
        <strain evidence="1">20211129_DDA</strain>
        <tissue evidence="1">Liver</tissue>
    </source>
</reference>
<sequence length="178" mass="20734">MWRLRPEALMDAPFDTAVRDFEVNWGTSTTNGCDWEAMKVVIRESLRADYPWCRRQPKKDVPDHESMLRDLEKCLLMQPQRMEEWQQARRLLLEDWRRLERYVYKAYRQHLHAGGDKAVVHLACLIKQHADHMPVTPLVDVAGRRVCTQVAINTVFQDHLDRPYALPEDGGTGGGLPK</sequence>
<organism evidence="1 2">
    <name type="scientific">Pleurodeles waltl</name>
    <name type="common">Iberian ribbed newt</name>
    <dbReference type="NCBI Taxonomy" id="8319"/>
    <lineage>
        <taxon>Eukaryota</taxon>
        <taxon>Metazoa</taxon>
        <taxon>Chordata</taxon>
        <taxon>Craniata</taxon>
        <taxon>Vertebrata</taxon>
        <taxon>Euteleostomi</taxon>
        <taxon>Amphibia</taxon>
        <taxon>Batrachia</taxon>
        <taxon>Caudata</taxon>
        <taxon>Salamandroidea</taxon>
        <taxon>Salamandridae</taxon>
        <taxon>Pleurodelinae</taxon>
        <taxon>Pleurodeles</taxon>
    </lineage>
</organism>
<comment type="caution">
    <text evidence="1">The sequence shown here is derived from an EMBL/GenBank/DDBJ whole genome shotgun (WGS) entry which is preliminary data.</text>
</comment>
<dbReference type="Proteomes" id="UP001066276">
    <property type="component" value="Chromosome 11"/>
</dbReference>
<dbReference type="AlphaFoldDB" id="A0AAV7LGC4"/>
<protein>
    <submittedName>
        <fullName evidence="1">Uncharacterized protein</fullName>
    </submittedName>
</protein>
<name>A0AAV7LGC4_PLEWA</name>
<accession>A0AAV7LGC4</accession>
<dbReference type="EMBL" id="JANPWB010000015">
    <property type="protein sequence ID" value="KAJ1089530.1"/>
    <property type="molecule type" value="Genomic_DNA"/>
</dbReference>
<evidence type="ECO:0000313" key="2">
    <source>
        <dbReference type="Proteomes" id="UP001066276"/>
    </source>
</evidence>
<keyword evidence="2" id="KW-1185">Reference proteome</keyword>
<gene>
    <name evidence="1" type="ORF">NDU88_002681</name>
</gene>